<dbReference type="EMBL" id="WCUP01000001">
    <property type="protein sequence ID" value="KAB4111782.1"/>
    <property type="molecule type" value="Genomic_DNA"/>
</dbReference>
<dbReference type="RefSeq" id="WP_151852935.1">
    <property type="nucleotide sequence ID" value="NZ_DAWDOB010000001.1"/>
</dbReference>
<dbReference type="EMBL" id="WCUQ01000002">
    <property type="protein sequence ID" value="KAB4127816.1"/>
    <property type="molecule type" value="Genomic_DNA"/>
</dbReference>
<sequence>MNRYALLFFAFLSLLMTSCKDKNAVTLKEKLQSEYTRSDKVTNLSSGSKVQYMQMEKSINQQYIKELDSLVNTAFVRQLERFEDEELGVLSSYKNMFSWLFKSRQSWDDAMIVMSNKYFNSLDVSQEQHALYLEYVKDIKEIRQQFLSVKGLPSYTQIDLPSETITLDAFSNHSRNNLVIEFGTELFGWFLGFVLVQIILLFVDKTAGPWGCLIDVVVFIIIVVASVFMSSSNDAKLIESLEKQHKQTVKYDYGALLKSLDNNTTKFYESL</sequence>
<evidence type="ECO:0000313" key="5">
    <source>
        <dbReference type="EMBL" id="MDC1899216.1"/>
    </source>
</evidence>
<organism evidence="2 8">
    <name type="scientific">Bacteroides uniformis</name>
    <dbReference type="NCBI Taxonomy" id="820"/>
    <lineage>
        <taxon>Bacteria</taxon>
        <taxon>Pseudomonadati</taxon>
        <taxon>Bacteroidota</taxon>
        <taxon>Bacteroidia</taxon>
        <taxon>Bacteroidales</taxon>
        <taxon>Bacteroidaceae</taxon>
        <taxon>Bacteroides</taxon>
    </lineage>
</organism>
<keyword evidence="1" id="KW-0812">Transmembrane</keyword>
<comment type="caution">
    <text evidence="2">The sequence shown here is derived from an EMBL/GenBank/DDBJ whole genome shotgun (WGS) entry which is preliminary data.</text>
</comment>
<accession>A0A6I0JB14</accession>
<dbReference type="Proteomes" id="UP001222603">
    <property type="component" value="Unassembled WGS sequence"/>
</dbReference>
<keyword evidence="1" id="KW-0472">Membrane</keyword>
<dbReference type="Proteomes" id="UP000434462">
    <property type="component" value="Unassembled WGS sequence"/>
</dbReference>
<evidence type="ECO:0000313" key="2">
    <source>
        <dbReference type="EMBL" id="KAB4111782.1"/>
    </source>
</evidence>
<reference evidence="5" key="2">
    <citation type="submission" date="2022-10" db="EMBL/GenBank/DDBJ databases">
        <title>Human gut microbiome strain richness.</title>
        <authorList>
            <person name="Chen-Liaw A."/>
        </authorList>
    </citation>
    <scope>NUCLEOTIDE SEQUENCE</scope>
    <source>
        <strain evidence="5">1001713st1_F9_1001713B170221_170320</strain>
    </source>
</reference>
<dbReference type="EMBL" id="JAQNSI010000036">
    <property type="protein sequence ID" value="MDC1899216.1"/>
    <property type="molecule type" value="Genomic_DNA"/>
</dbReference>
<proteinExistence type="predicted"/>
<evidence type="ECO:0000313" key="7">
    <source>
        <dbReference type="Proteomes" id="UP000438773"/>
    </source>
</evidence>
<keyword evidence="1" id="KW-1133">Transmembrane helix</keyword>
<feature type="transmembrane region" description="Helical" evidence="1">
    <location>
        <begin position="210"/>
        <end position="229"/>
    </location>
</feature>
<evidence type="ECO:0000313" key="4">
    <source>
        <dbReference type="EMBL" id="KAB4127816.1"/>
    </source>
</evidence>
<dbReference type="Proteomes" id="UP000441711">
    <property type="component" value="Unassembled WGS sequence"/>
</dbReference>
<evidence type="ECO:0000313" key="3">
    <source>
        <dbReference type="EMBL" id="KAB4118869.1"/>
    </source>
</evidence>
<dbReference type="EMBL" id="WCUR01000006">
    <property type="protein sequence ID" value="KAB4118869.1"/>
    <property type="molecule type" value="Genomic_DNA"/>
</dbReference>
<dbReference type="AlphaFoldDB" id="A0A6I0JB14"/>
<reference evidence="6 7" key="1">
    <citation type="journal article" date="2019" name="Nat. Med.">
        <title>A library of human gut bacterial isolates paired with longitudinal multiomics data enables mechanistic microbiome research.</title>
        <authorList>
            <person name="Poyet M."/>
            <person name="Groussin M."/>
            <person name="Gibbons S.M."/>
            <person name="Avila-Pacheco J."/>
            <person name="Jiang X."/>
            <person name="Kearney S.M."/>
            <person name="Perrotta A.R."/>
            <person name="Berdy B."/>
            <person name="Zhao S."/>
            <person name="Lieberman T.D."/>
            <person name="Swanson P.K."/>
            <person name="Smith M."/>
            <person name="Roesemann S."/>
            <person name="Alexander J.E."/>
            <person name="Rich S.A."/>
            <person name="Livny J."/>
            <person name="Vlamakis H."/>
            <person name="Clish C."/>
            <person name="Bullock K."/>
            <person name="Deik A."/>
            <person name="Scott J."/>
            <person name="Pierce K.A."/>
            <person name="Xavier R.J."/>
            <person name="Alm E.J."/>
        </authorList>
    </citation>
    <scope>NUCLEOTIDE SEQUENCE [LARGE SCALE GENOMIC DNA]</scope>
    <source>
        <strain evidence="2 8">BIOML-A36</strain>
        <strain evidence="4 7">BIOML-A37</strain>
        <strain evidence="3 6">BIOML-A38</strain>
    </source>
</reference>
<name>A0A6I0JB14_BACUN</name>
<evidence type="ECO:0000256" key="1">
    <source>
        <dbReference type="SAM" id="Phobius"/>
    </source>
</evidence>
<evidence type="ECO:0000313" key="8">
    <source>
        <dbReference type="Proteomes" id="UP000441711"/>
    </source>
</evidence>
<feature type="transmembrane region" description="Helical" evidence="1">
    <location>
        <begin position="186"/>
        <end position="203"/>
    </location>
</feature>
<dbReference type="PROSITE" id="PS51257">
    <property type="entry name" value="PROKAR_LIPOPROTEIN"/>
    <property type="match status" value="1"/>
</dbReference>
<gene>
    <name evidence="2" type="ORF">GAQ70_00220</name>
    <name evidence="3" type="ORF">GAQ72_03640</name>
    <name evidence="4" type="ORF">GAQ75_04670</name>
    <name evidence="5" type="ORF">POZ10_01085</name>
</gene>
<dbReference type="Proteomes" id="UP000438773">
    <property type="component" value="Unassembled WGS sequence"/>
</dbReference>
<protein>
    <submittedName>
        <fullName evidence="2">Uncharacterized protein</fullName>
    </submittedName>
</protein>
<evidence type="ECO:0000313" key="6">
    <source>
        <dbReference type="Proteomes" id="UP000434462"/>
    </source>
</evidence>